<gene>
    <name evidence="2" type="ORF">E3D00_09595</name>
</gene>
<organism evidence="2 3">
    <name type="scientific">Swingsia samuiensis</name>
    <dbReference type="NCBI Taxonomy" id="1293412"/>
    <lineage>
        <taxon>Bacteria</taxon>
        <taxon>Pseudomonadati</taxon>
        <taxon>Pseudomonadota</taxon>
        <taxon>Alphaproteobacteria</taxon>
        <taxon>Acetobacterales</taxon>
        <taxon>Acetobacteraceae</taxon>
        <taxon>Swingsia</taxon>
    </lineage>
</organism>
<evidence type="ECO:0000256" key="1">
    <source>
        <dbReference type="SAM" id="MobiDB-lite"/>
    </source>
</evidence>
<evidence type="ECO:0000313" key="3">
    <source>
        <dbReference type="Proteomes" id="UP000316313"/>
    </source>
</evidence>
<dbReference type="Proteomes" id="UP000316313">
    <property type="component" value="Chromosome"/>
</dbReference>
<sequence>MRLHFLRISGIILSAVTLSGCGYFDSRNAHRAQIEMIGMTSYDLQACAGIPGSVKKLNNTTEIWQYSASKTLTTLSGDSGFFPVQSFVNIYQSALGGGGNSCHMILRLDHDRVSEIHYAGNDDEYIGTDGICSLITRGCGRQRESTMHRVNAGPFGPVSAFHSPAIAPQSSSATYSEQSGKYVPKFSDDKTVPLIQPAK</sequence>
<dbReference type="EMBL" id="CP038141">
    <property type="protein sequence ID" value="QDH17792.1"/>
    <property type="molecule type" value="Genomic_DNA"/>
</dbReference>
<evidence type="ECO:0000313" key="2">
    <source>
        <dbReference type="EMBL" id="QDH17792.1"/>
    </source>
</evidence>
<reference evidence="2 3" key="1">
    <citation type="submission" date="2019-03" db="EMBL/GenBank/DDBJ databases">
        <title>The complete genome sequence of Swingsia samuiensis NBRC107927(T).</title>
        <authorList>
            <person name="Chua K.-O."/>
            <person name="Chan K.-G."/>
            <person name="See-Too W.-S."/>
        </authorList>
    </citation>
    <scope>NUCLEOTIDE SEQUENCE [LARGE SCALE GENOMIC DNA]</scope>
    <source>
        <strain evidence="2 3">AH83</strain>
    </source>
</reference>
<dbReference type="PROSITE" id="PS51257">
    <property type="entry name" value="PROKAR_LIPOPROTEIN"/>
    <property type="match status" value="1"/>
</dbReference>
<proteinExistence type="predicted"/>
<dbReference type="RefSeq" id="WP_141462073.1">
    <property type="nucleotide sequence ID" value="NZ_CP038141.1"/>
</dbReference>
<accession>A0A4Y6UJQ3</accession>
<dbReference type="OrthoDB" id="7225623at2"/>
<name>A0A4Y6UJQ3_9PROT</name>
<keyword evidence="3" id="KW-1185">Reference proteome</keyword>
<dbReference type="AlphaFoldDB" id="A0A4Y6UJQ3"/>
<feature type="compositionally biased region" description="Polar residues" evidence="1">
    <location>
        <begin position="169"/>
        <end position="179"/>
    </location>
</feature>
<feature type="region of interest" description="Disordered" evidence="1">
    <location>
        <begin position="169"/>
        <end position="199"/>
    </location>
</feature>
<evidence type="ECO:0008006" key="4">
    <source>
        <dbReference type="Google" id="ProtNLM"/>
    </source>
</evidence>
<dbReference type="KEGG" id="ssam:E3D00_09595"/>
<protein>
    <recommendedName>
        <fullName evidence="4">Lipoprotein</fullName>
    </recommendedName>
</protein>